<proteinExistence type="predicted"/>
<protein>
    <submittedName>
        <fullName evidence="1">Uncharacterized protein</fullName>
    </submittedName>
</protein>
<organism evidence="1">
    <name type="scientific">Arundo donax</name>
    <name type="common">Giant reed</name>
    <name type="synonym">Donax arundinaceus</name>
    <dbReference type="NCBI Taxonomy" id="35708"/>
    <lineage>
        <taxon>Eukaryota</taxon>
        <taxon>Viridiplantae</taxon>
        <taxon>Streptophyta</taxon>
        <taxon>Embryophyta</taxon>
        <taxon>Tracheophyta</taxon>
        <taxon>Spermatophyta</taxon>
        <taxon>Magnoliopsida</taxon>
        <taxon>Liliopsida</taxon>
        <taxon>Poales</taxon>
        <taxon>Poaceae</taxon>
        <taxon>PACMAD clade</taxon>
        <taxon>Arundinoideae</taxon>
        <taxon>Arundineae</taxon>
        <taxon>Arundo</taxon>
    </lineage>
</organism>
<accession>A0A0A9FP92</accession>
<sequence length="38" mass="4149">MEPSELHLILDVGHVLLTRPCYPHPTTPPSSSSSSKMC</sequence>
<reference evidence="1" key="1">
    <citation type="submission" date="2014-09" db="EMBL/GenBank/DDBJ databases">
        <authorList>
            <person name="Magalhaes I.L.F."/>
            <person name="Oliveira U."/>
            <person name="Santos F.R."/>
            <person name="Vidigal T.H.D.A."/>
            <person name="Brescovit A.D."/>
            <person name="Santos A.J."/>
        </authorList>
    </citation>
    <scope>NUCLEOTIDE SEQUENCE</scope>
    <source>
        <tissue evidence="1">Shoot tissue taken approximately 20 cm above the soil surface</tissue>
    </source>
</reference>
<dbReference type="EMBL" id="GBRH01185780">
    <property type="protein sequence ID" value="JAE12116.1"/>
    <property type="molecule type" value="Transcribed_RNA"/>
</dbReference>
<reference evidence="1" key="2">
    <citation type="journal article" date="2015" name="Data Brief">
        <title>Shoot transcriptome of the giant reed, Arundo donax.</title>
        <authorList>
            <person name="Barrero R.A."/>
            <person name="Guerrero F.D."/>
            <person name="Moolhuijzen P."/>
            <person name="Goolsby J.A."/>
            <person name="Tidwell J."/>
            <person name="Bellgard S.E."/>
            <person name="Bellgard M.I."/>
        </authorList>
    </citation>
    <scope>NUCLEOTIDE SEQUENCE</scope>
    <source>
        <tissue evidence="1">Shoot tissue taken approximately 20 cm above the soil surface</tissue>
    </source>
</reference>
<name>A0A0A9FP92_ARUDO</name>
<evidence type="ECO:0000313" key="1">
    <source>
        <dbReference type="EMBL" id="JAE12116.1"/>
    </source>
</evidence>
<dbReference type="AlphaFoldDB" id="A0A0A9FP92"/>